<proteinExistence type="predicted"/>
<evidence type="ECO:0000313" key="2">
    <source>
        <dbReference type="Proteomes" id="UP001144372"/>
    </source>
</evidence>
<sequence length="178" mass="20896">MAEILDLQERRRRLTAKRGFENWIHRFNESFDENTCLQDISDSTLNQLIQGGEEYSLPLYELTMGVKGLGAGTHFHSLKNVDKMAVMDITLFLLDQLRFEALRRLGWIENYPTQRIPLLELVEEFSGRFAATKDQTPSLSPQHPRYTEYQKTFEGDRGRFIRKLIPDMIQAFKQRLLQ</sequence>
<evidence type="ECO:0000313" key="1">
    <source>
        <dbReference type="EMBL" id="GLI33469.1"/>
    </source>
</evidence>
<dbReference type="EMBL" id="BSDR01000001">
    <property type="protein sequence ID" value="GLI33469.1"/>
    <property type="molecule type" value="Genomic_DNA"/>
</dbReference>
<name>A0A9W6FRX9_9BACT</name>
<dbReference type="Proteomes" id="UP001144372">
    <property type="component" value="Unassembled WGS sequence"/>
</dbReference>
<gene>
    <name evidence="1" type="ORF">DAMNIGENAA_09020</name>
</gene>
<comment type="caution">
    <text evidence="1">The sequence shown here is derived from an EMBL/GenBank/DDBJ whole genome shotgun (WGS) entry which is preliminary data.</text>
</comment>
<protein>
    <submittedName>
        <fullName evidence="1">Uncharacterized protein</fullName>
    </submittedName>
</protein>
<keyword evidence="2" id="KW-1185">Reference proteome</keyword>
<reference evidence="1" key="1">
    <citation type="submission" date="2022-12" db="EMBL/GenBank/DDBJ databases">
        <title>Reference genome sequencing for broad-spectrum identification of bacterial and archaeal isolates by mass spectrometry.</title>
        <authorList>
            <person name="Sekiguchi Y."/>
            <person name="Tourlousse D.M."/>
        </authorList>
    </citation>
    <scope>NUCLEOTIDE SEQUENCE</scope>
    <source>
        <strain evidence="1">ASRB1</strain>
    </source>
</reference>
<dbReference type="AlphaFoldDB" id="A0A9W6FRX9"/>
<organism evidence="1 2">
    <name type="scientific">Desulforhabdus amnigena</name>
    <dbReference type="NCBI Taxonomy" id="40218"/>
    <lineage>
        <taxon>Bacteria</taxon>
        <taxon>Pseudomonadati</taxon>
        <taxon>Thermodesulfobacteriota</taxon>
        <taxon>Syntrophobacteria</taxon>
        <taxon>Syntrophobacterales</taxon>
        <taxon>Syntrophobacteraceae</taxon>
        <taxon>Desulforhabdus</taxon>
    </lineage>
</organism>
<accession>A0A9W6FRX9</accession>
<dbReference type="RefSeq" id="WP_281792469.1">
    <property type="nucleotide sequence ID" value="NZ_BSDR01000001.1"/>
</dbReference>